<gene>
    <name evidence="7" type="primary">mltG</name>
    <name evidence="8" type="ORF">CDV28_10721</name>
</gene>
<keyword evidence="2 7" id="KW-0812">Transmembrane</keyword>
<evidence type="ECO:0000256" key="4">
    <source>
        <dbReference type="ARBA" id="ARBA00023136"/>
    </source>
</evidence>
<name>A0A521G2X4_9BACT</name>
<dbReference type="AlphaFoldDB" id="A0A521G2X4"/>
<organism evidence="8 9">
    <name type="scientific">Candidatus Electronema aureum</name>
    <dbReference type="NCBI Taxonomy" id="2005002"/>
    <lineage>
        <taxon>Bacteria</taxon>
        <taxon>Pseudomonadati</taxon>
        <taxon>Thermodesulfobacteriota</taxon>
        <taxon>Desulfobulbia</taxon>
        <taxon>Desulfobulbales</taxon>
        <taxon>Desulfobulbaceae</taxon>
        <taxon>Candidatus Electronema</taxon>
    </lineage>
</organism>
<comment type="similarity">
    <text evidence="7">Belongs to the transglycosylase MltG family.</text>
</comment>
<keyword evidence="3 7" id="KW-1133">Transmembrane helix</keyword>
<reference evidence="8" key="1">
    <citation type="submission" date="2017-07" db="EMBL/GenBank/DDBJ databases">
        <title>The cable genome - Insights into the physiology and evolution of filamentous bacteria capable of sulfide oxidation via long distance electron transfer.</title>
        <authorList>
            <person name="Thorup C."/>
            <person name="Bjerg J.T."/>
            <person name="Schreiber L."/>
            <person name="Nielsen L.P."/>
            <person name="Kjeldsen K.U."/>
            <person name="Boesen T."/>
            <person name="Boggild A."/>
            <person name="Meysman F."/>
            <person name="Geelhoed J."/>
            <person name="Schramm A."/>
        </authorList>
    </citation>
    <scope>NUCLEOTIDE SEQUENCE [LARGE SCALE GENOMIC DNA]</scope>
    <source>
        <strain evidence="8">GS</strain>
    </source>
</reference>
<dbReference type="CDD" id="cd08010">
    <property type="entry name" value="MltG_like"/>
    <property type="match status" value="1"/>
</dbReference>
<dbReference type="HAMAP" id="MF_02065">
    <property type="entry name" value="MltG"/>
    <property type="match status" value="1"/>
</dbReference>
<evidence type="ECO:0000256" key="2">
    <source>
        <dbReference type="ARBA" id="ARBA00022692"/>
    </source>
</evidence>
<evidence type="ECO:0000256" key="3">
    <source>
        <dbReference type="ARBA" id="ARBA00022989"/>
    </source>
</evidence>
<accession>A0A521G2X4</accession>
<evidence type="ECO:0000313" key="9">
    <source>
        <dbReference type="Proteomes" id="UP000316238"/>
    </source>
</evidence>
<dbReference type="GO" id="GO:0008932">
    <property type="term" value="F:lytic endotransglycosylase activity"/>
    <property type="evidence" value="ECO:0007669"/>
    <property type="project" value="UniProtKB-UniRule"/>
</dbReference>
<dbReference type="GO" id="GO:0071555">
    <property type="term" value="P:cell wall organization"/>
    <property type="evidence" value="ECO:0007669"/>
    <property type="project" value="UniProtKB-KW"/>
</dbReference>
<dbReference type="EC" id="4.2.2.29" evidence="7"/>
<dbReference type="Pfam" id="PF02618">
    <property type="entry name" value="YceG"/>
    <property type="match status" value="1"/>
</dbReference>
<proteinExistence type="inferred from homology"/>
<dbReference type="NCBIfam" id="TIGR00247">
    <property type="entry name" value="endolytic transglycosylase MltG"/>
    <property type="match status" value="1"/>
</dbReference>
<keyword evidence="1 7" id="KW-1003">Cell membrane</keyword>
<keyword evidence="6 7" id="KW-0961">Cell wall biogenesis/degradation</keyword>
<evidence type="ECO:0000256" key="5">
    <source>
        <dbReference type="ARBA" id="ARBA00023239"/>
    </source>
</evidence>
<dbReference type="Proteomes" id="UP000316238">
    <property type="component" value="Unassembled WGS sequence"/>
</dbReference>
<dbReference type="EMBL" id="NQJD01000007">
    <property type="protein sequence ID" value="TAA75374.1"/>
    <property type="molecule type" value="Genomic_DNA"/>
</dbReference>
<comment type="function">
    <text evidence="7">Functions as a peptidoglycan terminase that cleaves nascent peptidoglycan strands endolytically to terminate their elongation.</text>
</comment>
<protein>
    <recommendedName>
        <fullName evidence="7">Endolytic murein transglycosylase</fullName>
        <ecNumber evidence="7">4.2.2.29</ecNumber>
    </recommendedName>
    <alternativeName>
        <fullName evidence="7">Peptidoglycan lytic transglycosylase</fullName>
    </alternativeName>
    <alternativeName>
        <fullName evidence="7">Peptidoglycan polymerization terminase</fullName>
    </alternativeName>
</protein>
<keyword evidence="9" id="KW-1185">Reference proteome</keyword>
<dbReference type="PANTHER" id="PTHR30518">
    <property type="entry name" value="ENDOLYTIC MUREIN TRANSGLYCOSYLASE"/>
    <property type="match status" value="1"/>
</dbReference>
<evidence type="ECO:0000256" key="6">
    <source>
        <dbReference type="ARBA" id="ARBA00023316"/>
    </source>
</evidence>
<dbReference type="Gene3D" id="3.30.160.60">
    <property type="entry name" value="Classic Zinc Finger"/>
    <property type="match status" value="1"/>
</dbReference>
<dbReference type="PANTHER" id="PTHR30518:SF2">
    <property type="entry name" value="ENDOLYTIC MUREIN TRANSGLYCOSYLASE"/>
    <property type="match status" value="1"/>
</dbReference>
<dbReference type="Gene3D" id="3.30.1490.480">
    <property type="entry name" value="Endolytic murein transglycosylase"/>
    <property type="match status" value="1"/>
</dbReference>
<dbReference type="GO" id="GO:0009252">
    <property type="term" value="P:peptidoglycan biosynthetic process"/>
    <property type="evidence" value="ECO:0007669"/>
    <property type="project" value="UniProtKB-UniRule"/>
</dbReference>
<keyword evidence="5 7" id="KW-0456">Lyase</keyword>
<comment type="catalytic activity">
    <reaction evidence="7">
        <text>a peptidoglycan chain = a peptidoglycan chain with N-acetyl-1,6-anhydromuramyl-[peptide] at the reducing end + a peptidoglycan chain with N-acetylglucosamine at the non-reducing end.</text>
        <dbReference type="EC" id="4.2.2.29"/>
    </reaction>
</comment>
<sequence>MRTFCRVFFALLLLVSFAAGGWFAYYVFTLAPGSGEVIVDIPKGAGSRQIKTLLGEKGLIKDDIRFLALLRLLRELERKNPPKLRAGEFSVPLGLTPLQVIRFLHNAKPVQHRVTVPEGLTMAQIAEIFAKDGWTDTAAFLQLCHDRQFIQGLGLEATSLEGYLFPETYSLVRGETDARTIISTMVRRFFAVWKELGAMESRGLNRHQLLTLASIVEKETGAASERKSIAGVFYNRLRTGMRLQSDPTTIYGIKDFNGNLTKADLLAATPYNTYAISGLPVGPICNPGKAALEAVLHPAEVPYLYFVSKNDGSHQFSSTLEEHNRAVFLYQKKRNLRIQH</sequence>
<evidence type="ECO:0000313" key="8">
    <source>
        <dbReference type="EMBL" id="TAA75374.1"/>
    </source>
</evidence>
<comment type="caution">
    <text evidence="8">The sequence shown here is derived from an EMBL/GenBank/DDBJ whole genome shotgun (WGS) entry which is preliminary data.</text>
</comment>
<evidence type="ECO:0000256" key="1">
    <source>
        <dbReference type="ARBA" id="ARBA00022475"/>
    </source>
</evidence>
<evidence type="ECO:0000256" key="7">
    <source>
        <dbReference type="HAMAP-Rule" id="MF_02065"/>
    </source>
</evidence>
<feature type="site" description="Important for catalytic activity" evidence="7">
    <location>
        <position position="219"/>
    </location>
</feature>
<dbReference type="InterPro" id="IPR003770">
    <property type="entry name" value="MLTG-like"/>
</dbReference>
<dbReference type="GO" id="GO:0005886">
    <property type="term" value="C:plasma membrane"/>
    <property type="evidence" value="ECO:0007669"/>
    <property type="project" value="UniProtKB-UniRule"/>
</dbReference>
<keyword evidence="4 7" id="KW-0472">Membrane</keyword>